<name>A0AAU9NCS3_9ASTR</name>
<evidence type="ECO:0000313" key="2">
    <source>
        <dbReference type="Proteomes" id="UP001157418"/>
    </source>
</evidence>
<organism evidence="1 2">
    <name type="scientific">Lactuca virosa</name>
    <dbReference type="NCBI Taxonomy" id="75947"/>
    <lineage>
        <taxon>Eukaryota</taxon>
        <taxon>Viridiplantae</taxon>
        <taxon>Streptophyta</taxon>
        <taxon>Embryophyta</taxon>
        <taxon>Tracheophyta</taxon>
        <taxon>Spermatophyta</taxon>
        <taxon>Magnoliopsida</taxon>
        <taxon>eudicotyledons</taxon>
        <taxon>Gunneridae</taxon>
        <taxon>Pentapetalae</taxon>
        <taxon>asterids</taxon>
        <taxon>campanulids</taxon>
        <taxon>Asterales</taxon>
        <taxon>Asteraceae</taxon>
        <taxon>Cichorioideae</taxon>
        <taxon>Cichorieae</taxon>
        <taxon>Lactucinae</taxon>
        <taxon>Lactuca</taxon>
    </lineage>
</organism>
<dbReference type="EMBL" id="CAKMRJ010004445">
    <property type="protein sequence ID" value="CAH1435769.1"/>
    <property type="molecule type" value="Genomic_DNA"/>
</dbReference>
<comment type="caution">
    <text evidence="1">The sequence shown here is derived from an EMBL/GenBank/DDBJ whole genome shotgun (WGS) entry which is preliminary data.</text>
</comment>
<gene>
    <name evidence="1" type="ORF">LVIROSA_LOCUS22183</name>
</gene>
<reference evidence="1 2" key="1">
    <citation type="submission" date="2022-01" db="EMBL/GenBank/DDBJ databases">
        <authorList>
            <person name="Xiong W."/>
            <person name="Schranz E."/>
        </authorList>
    </citation>
    <scope>NUCLEOTIDE SEQUENCE [LARGE SCALE GENOMIC DNA]</scope>
</reference>
<protein>
    <submittedName>
        <fullName evidence="1">Uncharacterized protein</fullName>
    </submittedName>
</protein>
<dbReference type="AlphaFoldDB" id="A0AAU9NCS3"/>
<accession>A0AAU9NCS3</accession>
<sequence>MQHSNLRSLFLLLVIPRTRFPKFLHFLHLKGRSGIFEGSNTTPKRSHVDLTIKVSGSRKRKPSKVVDFGLENLGIEDALRKFSTISLPI</sequence>
<proteinExistence type="predicted"/>
<evidence type="ECO:0000313" key="1">
    <source>
        <dbReference type="EMBL" id="CAH1435769.1"/>
    </source>
</evidence>
<keyword evidence="2" id="KW-1185">Reference proteome</keyword>
<dbReference type="Proteomes" id="UP001157418">
    <property type="component" value="Unassembled WGS sequence"/>
</dbReference>